<dbReference type="KEGG" id="cci:CC1G_15171"/>
<dbReference type="Proteomes" id="UP000001861">
    <property type="component" value="Unassembled WGS sequence"/>
</dbReference>
<dbReference type="AlphaFoldDB" id="D6RPI0"/>
<name>D6RPI0_COPC7</name>
<dbReference type="HOGENOM" id="CLU_1415094_0_0_1"/>
<organism evidence="1 2">
    <name type="scientific">Coprinopsis cinerea (strain Okayama-7 / 130 / ATCC MYA-4618 / FGSC 9003)</name>
    <name type="common">Inky cap fungus</name>
    <name type="synonym">Hormographiella aspergillata</name>
    <dbReference type="NCBI Taxonomy" id="240176"/>
    <lineage>
        <taxon>Eukaryota</taxon>
        <taxon>Fungi</taxon>
        <taxon>Dikarya</taxon>
        <taxon>Basidiomycota</taxon>
        <taxon>Agaricomycotina</taxon>
        <taxon>Agaricomycetes</taxon>
        <taxon>Agaricomycetidae</taxon>
        <taxon>Agaricales</taxon>
        <taxon>Agaricineae</taxon>
        <taxon>Psathyrellaceae</taxon>
        <taxon>Coprinopsis</taxon>
    </lineage>
</organism>
<dbReference type="GeneID" id="9379567"/>
<dbReference type="RefSeq" id="XP_002910532.1">
    <property type="nucleotide sequence ID" value="XM_002910486.1"/>
</dbReference>
<proteinExistence type="predicted"/>
<protein>
    <submittedName>
        <fullName evidence="1">Uncharacterized protein</fullName>
    </submittedName>
</protein>
<evidence type="ECO:0000313" key="2">
    <source>
        <dbReference type="Proteomes" id="UP000001861"/>
    </source>
</evidence>
<gene>
    <name evidence="1" type="ORF">CC1G_15171</name>
</gene>
<reference evidence="1 2" key="1">
    <citation type="journal article" date="2010" name="Proc. Natl. Acad. Sci. U.S.A.">
        <title>Insights into evolution of multicellular fungi from the assembled chromosomes of the mushroom Coprinopsis cinerea (Coprinus cinereus).</title>
        <authorList>
            <person name="Stajich J.E."/>
            <person name="Wilke S.K."/>
            <person name="Ahren D."/>
            <person name="Au C.H."/>
            <person name="Birren B.W."/>
            <person name="Borodovsky M."/>
            <person name="Burns C."/>
            <person name="Canback B."/>
            <person name="Casselton L.A."/>
            <person name="Cheng C.K."/>
            <person name="Deng J."/>
            <person name="Dietrich F.S."/>
            <person name="Fargo D.C."/>
            <person name="Farman M.L."/>
            <person name="Gathman A.C."/>
            <person name="Goldberg J."/>
            <person name="Guigo R."/>
            <person name="Hoegger P.J."/>
            <person name="Hooker J.B."/>
            <person name="Huggins A."/>
            <person name="James T.Y."/>
            <person name="Kamada T."/>
            <person name="Kilaru S."/>
            <person name="Kodira C."/>
            <person name="Kues U."/>
            <person name="Kupfer D."/>
            <person name="Kwan H.S."/>
            <person name="Lomsadze A."/>
            <person name="Li W."/>
            <person name="Lilly W.W."/>
            <person name="Ma L.J."/>
            <person name="Mackey A.J."/>
            <person name="Manning G."/>
            <person name="Martin F."/>
            <person name="Muraguchi H."/>
            <person name="Natvig D.O."/>
            <person name="Palmerini H."/>
            <person name="Ramesh M.A."/>
            <person name="Rehmeyer C.J."/>
            <person name="Roe B.A."/>
            <person name="Shenoy N."/>
            <person name="Stanke M."/>
            <person name="Ter-Hovhannisyan V."/>
            <person name="Tunlid A."/>
            <person name="Velagapudi R."/>
            <person name="Vision T.J."/>
            <person name="Zeng Q."/>
            <person name="Zolan M.E."/>
            <person name="Pukkila P.J."/>
        </authorList>
    </citation>
    <scope>NUCLEOTIDE SEQUENCE [LARGE SCALE GENOMIC DNA]</scope>
    <source>
        <strain evidence="2">Okayama-7 / 130 / ATCC MYA-4618 / FGSC 9003</strain>
    </source>
</reference>
<evidence type="ECO:0000313" key="1">
    <source>
        <dbReference type="EMBL" id="EFI27038.1"/>
    </source>
</evidence>
<dbReference type="EMBL" id="AACS02000009">
    <property type="protein sequence ID" value="EFI27038.1"/>
    <property type="molecule type" value="Genomic_DNA"/>
</dbReference>
<keyword evidence="2" id="KW-1185">Reference proteome</keyword>
<comment type="caution">
    <text evidence="1">The sequence shown here is derived from an EMBL/GenBank/DDBJ whole genome shotgun (WGS) entry which is preliminary data.</text>
</comment>
<dbReference type="InParanoid" id="D6RPI0"/>
<sequence>MTVDTKISSSPLLPFDILERIINELGHEANQKRDYEYYCVGPARRALFEFSLVSSATLHPCRLSIFSTLSLRQTFKRDSDPDRYLEETLRMLESNPHLIPYIQQLAFHFRAVKGLAHKPGEIYNNVFPKLLTALKNLRGLVFDGLIQGGYGMETWRGVNGEVQDAMTKLIAHSNLEKLDFRWVKTLPTEMFL</sequence>
<accession>D6RPI0</accession>
<dbReference type="VEuPathDB" id="FungiDB:CC1G_15171"/>